<accession>A0ABR4QRZ1</accession>
<evidence type="ECO:0000259" key="6">
    <source>
        <dbReference type="Pfam" id="PF25344"/>
    </source>
</evidence>
<keyword evidence="2" id="KW-0067">ATP-binding</keyword>
<dbReference type="InterPro" id="IPR057437">
    <property type="entry name" value="PIF1/LRR1_PH"/>
</dbReference>
<dbReference type="InterPro" id="IPR010285">
    <property type="entry name" value="DNA_helicase_pif1-like_DEAD"/>
</dbReference>
<keyword evidence="2 7" id="KW-0347">Helicase</keyword>
<feature type="domain" description="DNA helicase Pif1-like DEAD-box helicase" evidence="4">
    <location>
        <begin position="225"/>
        <end position="417"/>
    </location>
</feature>
<dbReference type="EC" id="5.6.2.3" evidence="2"/>
<dbReference type="Gene3D" id="3.40.50.300">
    <property type="entry name" value="P-loop containing nucleotide triphosphate hydrolases"/>
    <property type="match status" value="1"/>
</dbReference>
<evidence type="ECO:0000259" key="4">
    <source>
        <dbReference type="Pfam" id="PF05970"/>
    </source>
</evidence>
<feature type="region of interest" description="Disordered" evidence="3">
    <location>
        <begin position="162"/>
        <end position="188"/>
    </location>
</feature>
<dbReference type="PANTHER" id="PTHR47642">
    <property type="entry name" value="ATP-DEPENDENT DNA HELICASE"/>
    <property type="match status" value="1"/>
</dbReference>
<evidence type="ECO:0000259" key="5">
    <source>
        <dbReference type="Pfam" id="PF21530"/>
    </source>
</evidence>
<dbReference type="Pfam" id="PF05970">
    <property type="entry name" value="PIF1"/>
    <property type="match status" value="1"/>
</dbReference>
<dbReference type="Pfam" id="PF21530">
    <property type="entry name" value="Pif1_2B_dom"/>
    <property type="match status" value="1"/>
</dbReference>
<dbReference type="Pfam" id="PF25344">
    <property type="entry name" value="PH_LRR1"/>
    <property type="match status" value="1"/>
</dbReference>
<evidence type="ECO:0000256" key="3">
    <source>
        <dbReference type="SAM" id="MobiDB-lite"/>
    </source>
</evidence>
<dbReference type="CDD" id="cd18037">
    <property type="entry name" value="DEXSc_Pif1_like"/>
    <property type="match status" value="1"/>
</dbReference>
<keyword evidence="8" id="KW-1185">Reference proteome</keyword>
<dbReference type="InterPro" id="IPR051055">
    <property type="entry name" value="PIF1_helicase"/>
</dbReference>
<proteinExistence type="inferred from homology"/>
<sequence length="745" mass="83265">MGVHLNCGVYVEELLSACGPIRRTIKFEKARVSLVKSDNSELIIRIKPSTGSRKCLGYKVSNPKFFTRFVREGKSTISLKAVPVNIMLRNCPPDTLQLFLYNVKGLWNYLKSIKFKRSVFGKDTSLSLLDEVLPIRNGPASEGVSSPKANPFPEPGVSPIHRKRRHSEPAHTGAGVCSSTPIRSSKRKEKLATRVPQFGIDMDKTFSHVLMDWQGENILKNGTLEQARVIEAVKMGLNVFCTGSAGTGKSYLLRKLAGILSPSETAIVASTGLAASLIGGITLHAFSGVGEMLDLEDLEDLSPSWLESVAKRVVSDSRTIARWRDVRRIIIDEVSMITLGKCDEKVPFGGIQIILFGDFFQLPPVLPSSAAYIIKKKFAFQSSVWQACRFRCFELQTSWRQSGDIKFFHLLNEVREGSPSQWVLETLRSRVCRQDNKQNRCTLTTTRLYTHRRDTEKFNEQLLNSLPGTLRVFEKKDTGPKNLINGSFSAIPDTIKLKVGAQVMLLRNLDVSRGLVNGVRGVVESFTPSSEGGFPVVRFFVPPAVASPASEKSIIVQPERWTANFGSGVIGKEVQVTRLQLPLCLAWAISVHRSQGITLDSVEVDLSKVFEHGQAYVALSRCRSLGGLHLLSWQTDFIRVDRRVTKFYHNSREDTFPLVVKREPQGHCSRYLSLWVSHCRFMLRQGGSAGSHFRLADVMRVWAPDLLQLSATLRASHEQKIPLEQSRGEWFNSERSYWLIVGASS</sequence>
<evidence type="ECO:0000256" key="2">
    <source>
        <dbReference type="RuleBase" id="RU363044"/>
    </source>
</evidence>
<reference evidence="7 8" key="1">
    <citation type="journal article" date="2022" name="Front. Cell. Infect. Microbiol.">
        <title>The Genomes of Two Strains of Taenia crassiceps the Animal Model for the Study of Human Cysticercosis.</title>
        <authorList>
            <person name="Bobes R.J."/>
            <person name="Estrada K."/>
            <person name="Rios-Valencia D.G."/>
            <person name="Calderon-Gallegos A."/>
            <person name="de la Torre P."/>
            <person name="Carrero J.C."/>
            <person name="Sanchez-Flores A."/>
            <person name="Laclette J.P."/>
        </authorList>
    </citation>
    <scope>NUCLEOTIDE SEQUENCE [LARGE SCALE GENOMIC DNA]</scope>
    <source>
        <strain evidence="7">WFUcys</strain>
    </source>
</reference>
<evidence type="ECO:0000256" key="1">
    <source>
        <dbReference type="ARBA" id="ARBA00023242"/>
    </source>
</evidence>
<dbReference type="GO" id="GO:0004386">
    <property type="term" value="F:helicase activity"/>
    <property type="evidence" value="ECO:0007669"/>
    <property type="project" value="UniProtKB-KW"/>
</dbReference>
<keyword evidence="2" id="KW-0227">DNA damage</keyword>
<keyword evidence="2" id="KW-0233">DNA recombination</keyword>
<gene>
    <name evidence="7" type="ORF">TcWFU_006379</name>
</gene>
<dbReference type="InterPro" id="IPR027417">
    <property type="entry name" value="P-loop_NTPase"/>
</dbReference>
<dbReference type="EMBL" id="JAKROA010000001">
    <property type="protein sequence ID" value="KAL5112305.1"/>
    <property type="molecule type" value="Genomic_DNA"/>
</dbReference>
<keyword evidence="1" id="KW-0539">Nucleus</keyword>
<evidence type="ECO:0000313" key="7">
    <source>
        <dbReference type="EMBL" id="KAL5112305.1"/>
    </source>
</evidence>
<feature type="domain" description="DNA helicase Pif1-like 2B" evidence="5">
    <location>
        <begin position="494"/>
        <end position="525"/>
    </location>
</feature>
<name>A0ABR4QRZ1_9CEST</name>
<keyword evidence="2" id="KW-0547">Nucleotide-binding</keyword>
<comment type="catalytic activity">
    <reaction evidence="2">
        <text>ATP + H2O = ADP + phosphate + H(+)</text>
        <dbReference type="Rhea" id="RHEA:13065"/>
        <dbReference type="ChEBI" id="CHEBI:15377"/>
        <dbReference type="ChEBI" id="CHEBI:15378"/>
        <dbReference type="ChEBI" id="CHEBI:30616"/>
        <dbReference type="ChEBI" id="CHEBI:43474"/>
        <dbReference type="ChEBI" id="CHEBI:456216"/>
        <dbReference type="EC" id="5.6.2.3"/>
    </reaction>
</comment>
<dbReference type="InterPro" id="IPR049163">
    <property type="entry name" value="Pif1-like_2B_dom"/>
</dbReference>
<protein>
    <recommendedName>
        <fullName evidence="2">ATP-dependent DNA helicase</fullName>
        <ecNumber evidence="2">5.6.2.3</ecNumber>
    </recommendedName>
</protein>
<keyword evidence="2" id="KW-0378">Hydrolase</keyword>
<organism evidence="7 8">
    <name type="scientific">Taenia crassiceps</name>
    <dbReference type="NCBI Taxonomy" id="6207"/>
    <lineage>
        <taxon>Eukaryota</taxon>
        <taxon>Metazoa</taxon>
        <taxon>Spiralia</taxon>
        <taxon>Lophotrochozoa</taxon>
        <taxon>Platyhelminthes</taxon>
        <taxon>Cestoda</taxon>
        <taxon>Eucestoda</taxon>
        <taxon>Cyclophyllidea</taxon>
        <taxon>Taeniidae</taxon>
        <taxon>Taenia</taxon>
    </lineage>
</organism>
<dbReference type="PANTHER" id="PTHR47642:SF7">
    <property type="entry name" value="ATP-DEPENDENT DNA HELICASE PIF1"/>
    <property type="match status" value="1"/>
</dbReference>
<dbReference type="Proteomes" id="UP001651158">
    <property type="component" value="Unassembled WGS sequence"/>
</dbReference>
<dbReference type="SUPFAM" id="SSF52540">
    <property type="entry name" value="P-loop containing nucleoside triphosphate hydrolases"/>
    <property type="match status" value="2"/>
</dbReference>
<evidence type="ECO:0000313" key="8">
    <source>
        <dbReference type="Proteomes" id="UP001651158"/>
    </source>
</evidence>
<comment type="cofactor">
    <cofactor evidence="2">
        <name>Mg(2+)</name>
        <dbReference type="ChEBI" id="CHEBI:18420"/>
    </cofactor>
</comment>
<feature type="domain" description="PIF1/LRR1 pleckstrin homology" evidence="6">
    <location>
        <begin position="4"/>
        <end position="105"/>
    </location>
</feature>
<comment type="similarity">
    <text evidence="2">Belongs to the helicase family.</text>
</comment>
<comment type="caution">
    <text evidence="7">The sequence shown here is derived from an EMBL/GenBank/DDBJ whole genome shotgun (WGS) entry which is preliminary data.</text>
</comment>
<dbReference type="CDD" id="cd18809">
    <property type="entry name" value="SF1_C_RecD"/>
    <property type="match status" value="1"/>
</dbReference>
<keyword evidence="2" id="KW-0234">DNA repair</keyword>